<accession>A0A1X7C4G7</accession>
<proteinExistence type="predicted"/>
<name>A0A1X7C4G7_9BACT</name>
<reference evidence="2" key="1">
    <citation type="submission" date="2017-04" db="EMBL/GenBank/DDBJ databases">
        <authorList>
            <person name="Varghese N."/>
            <person name="Submissions S."/>
        </authorList>
    </citation>
    <scope>NUCLEOTIDE SEQUENCE [LARGE SCALE GENOMIC DNA]</scope>
    <source>
        <strain evidence="2">K3S</strain>
    </source>
</reference>
<dbReference type="EMBL" id="FWZU01000001">
    <property type="protein sequence ID" value="SME89421.1"/>
    <property type="molecule type" value="Genomic_DNA"/>
</dbReference>
<dbReference type="RefSeq" id="WP_085097267.1">
    <property type="nucleotide sequence ID" value="NZ_FWZU01000001.1"/>
</dbReference>
<evidence type="ECO:0000313" key="2">
    <source>
        <dbReference type="Proteomes" id="UP000192906"/>
    </source>
</evidence>
<dbReference type="AlphaFoldDB" id="A0A1X7C4G7"/>
<dbReference type="STRING" id="1519643.SAMN06295933_0298"/>
<dbReference type="Proteomes" id="UP000192906">
    <property type="component" value="Unassembled WGS sequence"/>
</dbReference>
<organism evidence="1 2">
    <name type="scientific">Desulfovibrio gilichinskyi</name>
    <dbReference type="NCBI Taxonomy" id="1519643"/>
    <lineage>
        <taxon>Bacteria</taxon>
        <taxon>Pseudomonadati</taxon>
        <taxon>Thermodesulfobacteriota</taxon>
        <taxon>Desulfovibrionia</taxon>
        <taxon>Desulfovibrionales</taxon>
        <taxon>Desulfovibrionaceae</taxon>
        <taxon>Desulfovibrio</taxon>
    </lineage>
</organism>
<evidence type="ECO:0000313" key="1">
    <source>
        <dbReference type="EMBL" id="SME89421.1"/>
    </source>
</evidence>
<protein>
    <submittedName>
        <fullName evidence="1">Uncharacterized protein</fullName>
    </submittedName>
</protein>
<sequence>MQSIPIKTPWKNQKRIFFRRFKKGEPYYFLHEWYNSKDEACSAYERTEAHCNEWYAVVYLGINELDEHAFYSVLGWRPYGSKKDTAKKIDEYNALQKHLGTENVPPYHTPEEFEKAIKAKFAA</sequence>
<gene>
    <name evidence="1" type="ORF">SAMN06295933_0298</name>
</gene>
<keyword evidence="2" id="KW-1185">Reference proteome</keyword>